<dbReference type="InterPro" id="IPR011059">
    <property type="entry name" value="Metal-dep_hydrolase_composite"/>
</dbReference>
<evidence type="ECO:0000259" key="2">
    <source>
        <dbReference type="Pfam" id="PF01979"/>
    </source>
</evidence>
<dbReference type="InterPro" id="IPR057744">
    <property type="entry name" value="OTAase-like"/>
</dbReference>
<dbReference type="SUPFAM" id="SSF51338">
    <property type="entry name" value="Composite domain of metallo-dependent hydrolases"/>
    <property type="match status" value="1"/>
</dbReference>
<reference evidence="3" key="2">
    <citation type="journal article" date="2024" name="Environ. Microbiol.">
        <title>Genome analysis and description of Tunturibacter gen. nov. expands the diversity of Terriglobia in tundra soils.</title>
        <authorList>
            <person name="Messyasz A."/>
            <person name="Mannisto M.K."/>
            <person name="Kerkhof L.J."/>
            <person name="Haggblom M.M."/>
        </authorList>
    </citation>
    <scope>NUCLEOTIDE SEQUENCE</scope>
    <source>
        <strain evidence="3">M8UP39</strain>
    </source>
</reference>
<dbReference type="RefSeq" id="WP_353071763.1">
    <property type="nucleotide sequence ID" value="NZ_CP132938.1"/>
</dbReference>
<feature type="domain" description="Amidohydrolase-related" evidence="2">
    <location>
        <begin position="84"/>
        <end position="433"/>
    </location>
</feature>
<dbReference type="InterPro" id="IPR006680">
    <property type="entry name" value="Amidohydro-rel"/>
</dbReference>
<dbReference type="KEGG" id="tgi:RBB81_19150"/>
<proteinExistence type="predicted"/>
<dbReference type="InterPro" id="IPR051781">
    <property type="entry name" value="Metallo-dep_Hydrolase"/>
</dbReference>
<feature type="chain" id="PRO_5043448209" evidence="1">
    <location>
        <begin position="21"/>
        <end position="438"/>
    </location>
</feature>
<dbReference type="GO" id="GO:0016810">
    <property type="term" value="F:hydrolase activity, acting on carbon-nitrogen (but not peptide) bonds"/>
    <property type="evidence" value="ECO:0007669"/>
    <property type="project" value="InterPro"/>
</dbReference>
<dbReference type="SUPFAM" id="SSF51556">
    <property type="entry name" value="Metallo-dependent hydrolases"/>
    <property type="match status" value="1"/>
</dbReference>
<organism evidence="3">
    <name type="scientific">Tunturiibacter gelidiferens</name>
    <dbReference type="NCBI Taxonomy" id="3069689"/>
    <lineage>
        <taxon>Bacteria</taxon>
        <taxon>Pseudomonadati</taxon>
        <taxon>Acidobacteriota</taxon>
        <taxon>Terriglobia</taxon>
        <taxon>Terriglobales</taxon>
        <taxon>Acidobacteriaceae</taxon>
        <taxon>Tunturiibacter</taxon>
    </lineage>
</organism>
<dbReference type="Gene3D" id="3.20.20.140">
    <property type="entry name" value="Metal-dependent hydrolases"/>
    <property type="match status" value="1"/>
</dbReference>
<dbReference type="Gene3D" id="2.30.40.10">
    <property type="entry name" value="Urease, subunit C, domain 1"/>
    <property type="match status" value="1"/>
</dbReference>
<name>A0AAU7YYM2_9BACT</name>
<protein>
    <submittedName>
        <fullName evidence="3">Amidohydrolase family protein</fullName>
    </submittedName>
</protein>
<accession>A0AAU7YYM2</accession>
<dbReference type="EMBL" id="CP132938">
    <property type="protein sequence ID" value="XCB21678.1"/>
    <property type="molecule type" value="Genomic_DNA"/>
</dbReference>
<dbReference type="Pfam" id="PF01979">
    <property type="entry name" value="Amidohydro_1"/>
    <property type="match status" value="1"/>
</dbReference>
<reference evidence="3" key="1">
    <citation type="submission" date="2023-08" db="EMBL/GenBank/DDBJ databases">
        <authorList>
            <person name="Messyasz A."/>
            <person name="Mannisto M.K."/>
            <person name="Kerkhof L.J."/>
            <person name="Haggblom M."/>
        </authorList>
    </citation>
    <scope>NUCLEOTIDE SEQUENCE</scope>
    <source>
        <strain evidence="3">M8UP39</strain>
    </source>
</reference>
<dbReference type="PANTHER" id="PTHR43135:SF3">
    <property type="entry name" value="ALPHA-D-RIBOSE 1-METHYLPHOSPHONATE 5-TRIPHOSPHATE DIPHOSPHATASE"/>
    <property type="match status" value="1"/>
</dbReference>
<dbReference type="PANTHER" id="PTHR43135">
    <property type="entry name" value="ALPHA-D-RIBOSE 1-METHYLPHOSPHONATE 5-TRIPHOSPHATE DIPHOSPHATASE"/>
    <property type="match status" value="1"/>
</dbReference>
<sequence length="438" mass="45888">MKKLLCGLVCGLVAGFAALAICLAQDAGPAKHVVVLHAARMLDVAAGKLVAPGEVLVEGERIVAVGPHVERPAGAEVIDLGDATLMPGLIDAHVHLFLHPGAEDLQTVQESVPERTLIAAGAAKADLMAGFTAERDMGTEGAGCADVAVRNAINSGLIPGPRMRMSCNAIDLTGGHEDAIGYNPAQRVLSNADYADSSDEIVKVMREQRKGGADFTKVYETGKDGVREGEFVTPYQYTEAELAAAVKEAERTGGGVGSGRGVAVHATGEPGTGFAVAAGVASVDHAYQLSDSTMRAMKEKQIYAVPTFAISEYFADHAVSKPAEARERQLIAYHAAEFKKQMAAGVPMAVGSDVGPFPHGTQARELELMVEFGMKPAAVLQADLLNGAKLLGWAEKIGELKAGYYADVIAVPGDPLVDISATMKVLFVMKNGVVYKRP</sequence>
<dbReference type="InterPro" id="IPR032466">
    <property type="entry name" value="Metal_Hydrolase"/>
</dbReference>
<keyword evidence="1" id="KW-0732">Signal</keyword>
<gene>
    <name evidence="3" type="ORF">RBB81_19150</name>
</gene>
<feature type="signal peptide" evidence="1">
    <location>
        <begin position="1"/>
        <end position="20"/>
    </location>
</feature>
<dbReference type="CDD" id="cd01299">
    <property type="entry name" value="Met_dep_hydrolase_A"/>
    <property type="match status" value="1"/>
</dbReference>
<dbReference type="AlphaFoldDB" id="A0AAU7YYM2"/>
<evidence type="ECO:0000313" key="3">
    <source>
        <dbReference type="EMBL" id="XCB21678.1"/>
    </source>
</evidence>
<evidence type="ECO:0000256" key="1">
    <source>
        <dbReference type="SAM" id="SignalP"/>
    </source>
</evidence>